<proteinExistence type="inferred from homology"/>
<comment type="subunit">
    <text evidence="9">The Tat system comprises two distinct complexes: a TatABC complex, containing multiple copies of TatA, TatB and TatC subunits, and a separate TatA complex, containing only TatA subunits. Substrates initially bind to the TatABC complex, which probably triggers association of the separate TatA complex to form the active translocon.</text>
</comment>
<dbReference type="AlphaFoldDB" id="A0A5C8ZD11"/>
<dbReference type="GO" id="GO:0008320">
    <property type="term" value="F:protein transmembrane transporter activity"/>
    <property type="evidence" value="ECO:0007669"/>
    <property type="project" value="UniProtKB-UniRule"/>
</dbReference>
<organism evidence="11 12">
    <name type="scientific">Reinekea thalattae</name>
    <dbReference type="NCBI Taxonomy" id="2593301"/>
    <lineage>
        <taxon>Bacteria</taxon>
        <taxon>Pseudomonadati</taxon>
        <taxon>Pseudomonadota</taxon>
        <taxon>Gammaproteobacteria</taxon>
        <taxon>Oceanospirillales</taxon>
        <taxon>Saccharospirillaceae</taxon>
        <taxon>Reinekea</taxon>
    </lineage>
</organism>
<evidence type="ECO:0000256" key="5">
    <source>
        <dbReference type="ARBA" id="ARBA00022927"/>
    </source>
</evidence>
<evidence type="ECO:0000256" key="7">
    <source>
        <dbReference type="ARBA" id="ARBA00023010"/>
    </source>
</evidence>
<gene>
    <name evidence="9 11" type="primary">tatB</name>
    <name evidence="11" type="ORF">FME95_09750</name>
</gene>
<evidence type="ECO:0000256" key="3">
    <source>
        <dbReference type="ARBA" id="ARBA00022475"/>
    </source>
</evidence>
<reference evidence="11 12" key="1">
    <citation type="submission" date="2019-07" db="EMBL/GenBank/DDBJ databases">
        <title>Reinekea sp. strain SSH23 genome sequencing and assembly.</title>
        <authorList>
            <person name="Kim I."/>
        </authorList>
    </citation>
    <scope>NUCLEOTIDE SEQUENCE [LARGE SCALE GENOMIC DNA]</scope>
    <source>
        <strain evidence="11 12">SSH23</strain>
    </source>
</reference>
<dbReference type="HAMAP" id="MF_00237">
    <property type="entry name" value="TatB"/>
    <property type="match status" value="1"/>
</dbReference>
<keyword evidence="12" id="KW-1185">Reference proteome</keyword>
<name>A0A5C8ZD11_9GAMM</name>
<evidence type="ECO:0000256" key="2">
    <source>
        <dbReference type="ARBA" id="ARBA00022448"/>
    </source>
</evidence>
<keyword evidence="7 9" id="KW-0811">Translocation</keyword>
<dbReference type="Gene3D" id="1.20.5.3310">
    <property type="match status" value="1"/>
</dbReference>
<dbReference type="NCBIfam" id="TIGR01410">
    <property type="entry name" value="tatB"/>
    <property type="match status" value="1"/>
</dbReference>
<keyword evidence="3 9" id="KW-1003">Cell membrane</keyword>
<comment type="similarity">
    <text evidence="9">Belongs to the TatB family.</text>
</comment>
<comment type="caution">
    <text evidence="11">The sequence shown here is derived from an EMBL/GenBank/DDBJ whole genome shotgun (WGS) entry which is preliminary data.</text>
</comment>
<evidence type="ECO:0000256" key="6">
    <source>
        <dbReference type="ARBA" id="ARBA00022989"/>
    </source>
</evidence>
<keyword evidence="6 9" id="KW-1133">Transmembrane helix</keyword>
<evidence type="ECO:0000256" key="9">
    <source>
        <dbReference type="HAMAP-Rule" id="MF_00237"/>
    </source>
</evidence>
<dbReference type="PANTHER" id="PTHR33162">
    <property type="entry name" value="SEC-INDEPENDENT PROTEIN TRANSLOCASE PROTEIN TATA, CHLOROPLASTIC"/>
    <property type="match status" value="1"/>
</dbReference>
<keyword evidence="2 9" id="KW-0813">Transport</keyword>
<feature type="compositionally biased region" description="Basic and acidic residues" evidence="10">
    <location>
        <begin position="93"/>
        <end position="118"/>
    </location>
</feature>
<feature type="region of interest" description="Disordered" evidence="10">
    <location>
        <begin position="67"/>
        <end position="118"/>
    </location>
</feature>
<evidence type="ECO:0000313" key="12">
    <source>
        <dbReference type="Proteomes" id="UP000321764"/>
    </source>
</evidence>
<dbReference type="OrthoDB" id="9816005at2"/>
<keyword evidence="8 9" id="KW-0472">Membrane</keyword>
<dbReference type="Pfam" id="PF02416">
    <property type="entry name" value="TatA_B_E"/>
    <property type="match status" value="1"/>
</dbReference>
<dbReference type="PANTHER" id="PTHR33162:SF1">
    <property type="entry name" value="SEC-INDEPENDENT PROTEIN TRANSLOCASE PROTEIN TATA, CHLOROPLASTIC"/>
    <property type="match status" value="1"/>
</dbReference>
<dbReference type="GO" id="GO:0033281">
    <property type="term" value="C:TAT protein transport complex"/>
    <property type="evidence" value="ECO:0007669"/>
    <property type="project" value="UniProtKB-UniRule"/>
</dbReference>
<dbReference type="Proteomes" id="UP000321764">
    <property type="component" value="Unassembled WGS sequence"/>
</dbReference>
<dbReference type="InterPro" id="IPR018448">
    <property type="entry name" value="TatB"/>
</dbReference>
<sequence>MFDVGFMELLLLAIIGVVVIGPERLPGVARTVGKYVGQGRRFIHSIQRQIEQEVKIDELNKQIIAEDEQPMSQADLDAKLSQNGQVENTIHQPEAETIHQPEADATHQPETETIHERR</sequence>
<dbReference type="PRINTS" id="PR01506">
    <property type="entry name" value="TATBPROTEIN"/>
</dbReference>
<dbReference type="RefSeq" id="WP_147714195.1">
    <property type="nucleotide sequence ID" value="NZ_VKAD01000001.1"/>
</dbReference>
<dbReference type="EMBL" id="VKAD01000001">
    <property type="protein sequence ID" value="TXR54796.1"/>
    <property type="molecule type" value="Genomic_DNA"/>
</dbReference>
<keyword evidence="5 9" id="KW-0653">Protein transport</keyword>
<evidence type="ECO:0000256" key="8">
    <source>
        <dbReference type="ARBA" id="ARBA00023136"/>
    </source>
</evidence>
<feature type="compositionally biased region" description="Polar residues" evidence="10">
    <location>
        <begin position="80"/>
        <end position="91"/>
    </location>
</feature>
<comment type="subcellular location">
    <subcellularLocation>
        <location evidence="9">Cell membrane</location>
        <topology evidence="9">Single-pass membrane protein</topology>
    </subcellularLocation>
    <subcellularLocation>
        <location evidence="1">Membrane</location>
        <topology evidence="1">Single-pass membrane protein</topology>
    </subcellularLocation>
</comment>
<evidence type="ECO:0000256" key="4">
    <source>
        <dbReference type="ARBA" id="ARBA00022692"/>
    </source>
</evidence>
<evidence type="ECO:0000256" key="10">
    <source>
        <dbReference type="SAM" id="MobiDB-lite"/>
    </source>
</evidence>
<evidence type="ECO:0000256" key="1">
    <source>
        <dbReference type="ARBA" id="ARBA00004167"/>
    </source>
</evidence>
<accession>A0A5C8ZD11</accession>
<keyword evidence="4 9" id="KW-0812">Transmembrane</keyword>
<comment type="function">
    <text evidence="9">Part of the twin-arginine translocation (Tat) system that transports large folded proteins containing a characteristic twin-arginine motif in their signal peptide across membranes. Together with TatC, TatB is part of a receptor directly interacting with Tat signal peptides. TatB may form an oligomeric binding site that transiently accommodates folded Tat precursor proteins before their translocation.</text>
</comment>
<dbReference type="InterPro" id="IPR003369">
    <property type="entry name" value="TatA/B/E"/>
</dbReference>
<evidence type="ECO:0000313" key="11">
    <source>
        <dbReference type="EMBL" id="TXR54796.1"/>
    </source>
</evidence>
<dbReference type="GO" id="GO:0043953">
    <property type="term" value="P:protein transport by the Tat complex"/>
    <property type="evidence" value="ECO:0007669"/>
    <property type="project" value="UniProtKB-UniRule"/>
</dbReference>
<protein>
    <recommendedName>
        <fullName evidence="9">Sec-independent protein translocase protein TatB</fullName>
    </recommendedName>
</protein>